<dbReference type="Pfam" id="PF08534">
    <property type="entry name" value="Redoxin"/>
    <property type="match status" value="1"/>
</dbReference>
<dbReference type="InterPro" id="IPR013740">
    <property type="entry name" value="Redoxin"/>
</dbReference>
<protein>
    <submittedName>
        <fullName evidence="2">Thioredoxin family protein</fullName>
    </submittedName>
</protein>
<dbReference type="CDD" id="cd02966">
    <property type="entry name" value="TlpA_like_family"/>
    <property type="match status" value="1"/>
</dbReference>
<dbReference type="PROSITE" id="PS51352">
    <property type="entry name" value="THIOREDOXIN_2"/>
    <property type="match status" value="1"/>
</dbReference>
<dbReference type="InterPro" id="IPR013766">
    <property type="entry name" value="Thioredoxin_domain"/>
</dbReference>
<organism evidence="2">
    <name type="scientific">hydrothermal vent metagenome</name>
    <dbReference type="NCBI Taxonomy" id="652676"/>
    <lineage>
        <taxon>unclassified sequences</taxon>
        <taxon>metagenomes</taxon>
        <taxon>ecological metagenomes</taxon>
    </lineage>
</organism>
<dbReference type="GO" id="GO:0016491">
    <property type="term" value="F:oxidoreductase activity"/>
    <property type="evidence" value="ECO:0007669"/>
    <property type="project" value="InterPro"/>
</dbReference>
<dbReference type="Gene3D" id="3.40.30.10">
    <property type="entry name" value="Glutaredoxin"/>
    <property type="match status" value="1"/>
</dbReference>
<sequence>MLLAVAFSSASFATKAPSFSLKSDSGKVDLSAYKGQVVYVDFWASWCKPCRKSFPFMNNMHKKYGKKGLKVIAINLDSEHASATKFLQKNPAKFTIAYDPKGDTANSYKLRVMPTSYLVDRKGNIINTHKGFKSDQTQKLEKMIVQALNKK</sequence>
<feature type="domain" description="Thioredoxin" evidence="1">
    <location>
        <begin position="10"/>
        <end position="149"/>
    </location>
</feature>
<dbReference type="EMBL" id="UOFG01000012">
    <property type="protein sequence ID" value="VAW58052.1"/>
    <property type="molecule type" value="Genomic_DNA"/>
</dbReference>
<gene>
    <name evidence="2" type="ORF">MNBD_GAMMA11-389</name>
</gene>
<dbReference type="SUPFAM" id="SSF52833">
    <property type="entry name" value="Thioredoxin-like"/>
    <property type="match status" value="1"/>
</dbReference>
<evidence type="ECO:0000313" key="2">
    <source>
        <dbReference type="EMBL" id="VAW58052.1"/>
    </source>
</evidence>
<proteinExistence type="predicted"/>
<name>A0A3B0X3K7_9ZZZZ</name>
<dbReference type="PANTHER" id="PTHR42852">
    <property type="entry name" value="THIOL:DISULFIDE INTERCHANGE PROTEIN DSBE"/>
    <property type="match status" value="1"/>
</dbReference>
<dbReference type="InterPro" id="IPR050553">
    <property type="entry name" value="Thioredoxin_ResA/DsbE_sf"/>
</dbReference>
<reference evidence="2" key="1">
    <citation type="submission" date="2018-06" db="EMBL/GenBank/DDBJ databases">
        <authorList>
            <person name="Zhirakovskaya E."/>
        </authorList>
    </citation>
    <scope>NUCLEOTIDE SEQUENCE</scope>
</reference>
<dbReference type="PANTHER" id="PTHR42852:SF18">
    <property type="entry name" value="CHROMOSOME UNDETERMINED SCAFFOLD_47, WHOLE GENOME SHOTGUN SEQUENCE"/>
    <property type="match status" value="1"/>
</dbReference>
<evidence type="ECO:0000259" key="1">
    <source>
        <dbReference type="PROSITE" id="PS51352"/>
    </source>
</evidence>
<dbReference type="InterPro" id="IPR036249">
    <property type="entry name" value="Thioredoxin-like_sf"/>
</dbReference>
<dbReference type="AlphaFoldDB" id="A0A3B0X3K7"/>
<accession>A0A3B0X3K7</accession>